<reference evidence="4 5" key="1">
    <citation type="submission" date="2018-06" db="EMBL/GenBank/DDBJ databases">
        <title>Thermoflavimicrobium daqus sp. nov., a thermophilic microbe isolated from Moutai-flavour Daqu.</title>
        <authorList>
            <person name="Wang X."/>
            <person name="Zhou H."/>
        </authorList>
    </citation>
    <scope>NUCLEOTIDE SEQUENCE [LARGE SCALE GENOMIC DNA]</scope>
    <source>
        <strain evidence="4 5">FBKL4.011</strain>
    </source>
</reference>
<name>A0A364K8P8_9BACL</name>
<dbReference type="OrthoDB" id="2473268at2"/>
<feature type="domain" description="Putative zinc-finger" evidence="2">
    <location>
        <begin position="8"/>
        <end position="36"/>
    </location>
</feature>
<evidence type="ECO:0000256" key="1">
    <source>
        <dbReference type="SAM" id="Phobius"/>
    </source>
</evidence>
<dbReference type="Pfam" id="PF13786">
    <property type="entry name" value="DUF4179"/>
    <property type="match status" value="1"/>
</dbReference>
<keyword evidence="1" id="KW-0812">Transmembrane</keyword>
<dbReference type="Proteomes" id="UP000251213">
    <property type="component" value="Unassembled WGS sequence"/>
</dbReference>
<protein>
    <submittedName>
        <fullName evidence="4">Uncharacterized protein</fullName>
    </submittedName>
</protein>
<evidence type="ECO:0000313" key="5">
    <source>
        <dbReference type="Proteomes" id="UP000251213"/>
    </source>
</evidence>
<dbReference type="RefSeq" id="WP_113657280.1">
    <property type="nucleotide sequence ID" value="NZ_KZ845663.1"/>
</dbReference>
<dbReference type="InterPro" id="IPR027383">
    <property type="entry name" value="Znf_put"/>
</dbReference>
<feature type="domain" description="DUF4179" evidence="3">
    <location>
        <begin position="96"/>
        <end position="184"/>
    </location>
</feature>
<evidence type="ECO:0000313" key="4">
    <source>
        <dbReference type="EMBL" id="RAL26675.1"/>
    </source>
</evidence>
<dbReference type="Pfam" id="PF13490">
    <property type="entry name" value="zf-HC2"/>
    <property type="match status" value="1"/>
</dbReference>
<proteinExistence type="predicted"/>
<sequence length="550" mass="62526">MECLNDKKLAEFLDQELTHKEELKIRTHIEECTKCRDRLGKCQMENEEIQAYFTKIVMPPPLPDSFVNKVRMQINESSKMSASVGKKKQQQQPKRMKKKFIVATTTAATVTLLLGASALVSPSVKAFITSLFERKTTEVSLQQAAKDGFIQSVNKQVTDKGIQLTIHDVVLDPTRISFSYSLKDTKDESVIFPSIGDPKNEIYIADLQGKRLASGGTGGVLPEDKQAEETIYIDQEKLPNHVVLHINVKKLGGERGLSNIKNMKILPDTTGNWQFKIPLDLQKAASQMKQKSIQQASFLDPKTKLKLEFSQLIKSTSRTSLDYQVYLSDSEKQQLKQKLAQTGLSEEMQRSLEGNLQNVYLGYQIVNKNGKVIASTNKEDQRKGILSPISGETLSNKKKRDSFPPLKNLDPYKIEVDHYSKHQLVQERVKLDLQEVKKKPVTISVQGNKLTFKIEKTKAPNDEVPQKLVAVGTFNSKIATDFPVGNWTWVMKDGTKTKWIHSYISNPEDKNRRYQMEFERSELKDLSKPITLELLSMPVYYPVKWETTLQ</sequence>
<feature type="transmembrane region" description="Helical" evidence="1">
    <location>
        <begin position="100"/>
        <end position="120"/>
    </location>
</feature>
<keyword evidence="5" id="KW-1185">Reference proteome</keyword>
<gene>
    <name evidence="4" type="ORF">DL897_01085</name>
</gene>
<accession>A0A364K8P8</accession>
<evidence type="ECO:0000259" key="3">
    <source>
        <dbReference type="Pfam" id="PF13786"/>
    </source>
</evidence>
<dbReference type="AlphaFoldDB" id="A0A364K8P8"/>
<dbReference type="EMBL" id="QJKK01000001">
    <property type="protein sequence ID" value="RAL26675.1"/>
    <property type="molecule type" value="Genomic_DNA"/>
</dbReference>
<dbReference type="Gene3D" id="2.60.40.1630">
    <property type="entry name" value="bacillus anthracis domain"/>
    <property type="match status" value="1"/>
</dbReference>
<dbReference type="InterPro" id="IPR025436">
    <property type="entry name" value="DUF4179"/>
</dbReference>
<comment type="caution">
    <text evidence="4">The sequence shown here is derived from an EMBL/GenBank/DDBJ whole genome shotgun (WGS) entry which is preliminary data.</text>
</comment>
<evidence type="ECO:0000259" key="2">
    <source>
        <dbReference type="Pfam" id="PF13490"/>
    </source>
</evidence>
<reference evidence="4 5" key="2">
    <citation type="submission" date="2018-06" db="EMBL/GenBank/DDBJ databases">
        <authorList>
            <person name="Zhirakovskaya E."/>
        </authorList>
    </citation>
    <scope>NUCLEOTIDE SEQUENCE [LARGE SCALE GENOMIC DNA]</scope>
    <source>
        <strain evidence="4 5">FBKL4.011</strain>
    </source>
</reference>
<keyword evidence="1" id="KW-1133">Transmembrane helix</keyword>
<organism evidence="4 5">
    <name type="scientific">Thermoflavimicrobium daqui</name>
    <dbReference type="NCBI Taxonomy" id="2137476"/>
    <lineage>
        <taxon>Bacteria</taxon>
        <taxon>Bacillati</taxon>
        <taxon>Bacillota</taxon>
        <taxon>Bacilli</taxon>
        <taxon>Bacillales</taxon>
        <taxon>Thermoactinomycetaceae</taxon>
        <taxon>Thermoflavimicrobium</taxon>
    </lineage>
</organism>
<keyword evidence="1" id="KW-0472">Membrane</keyword>